<dbReference type="GeneID" id="64638426"/>
<dbReference type="OrthoDB" id="10256089at2759"/>
<dbReference type="InterPro" id="IPR000219">
    <property type="entry name" value="DH_dom"/>
</dbReference>
<dbReference type="PROSITE" id="PS50010">
    <property type="entry name" value="DH_2"/>
    <property type="match status" value="1"/>
</dbReference>
<dbReference type="EMBL" id="JABBWG010000062">
    <property type="protein sequence ID" value="KAG1804105.1"/>
    <property type="molecule type" value="Genomic_DNA"/>
</dbReference>
<feature type="compositionally biased region" description="Low complexity" evidence="1">
    <location>
        <begin position="643"/>
        <end position="658"/>
    </location>
</feature>
<evidence type="ECO:0000313" key="4">
    <source>
        <dbReference type="Proteomes" id="UP000807769"/>
    </source>
</evidence>
<dbReference type="GO" id="GO:0031991">
    <property type="term" value="P:regulation of actomyosin contractile ring contraction"/>
    <property type="evidence" value="ECO:0007669"/>
    <property type="project" value="TreeGrafter"/>
</dbReference>
<feature type="region of interest" description="Disordered" evidence="1">
    <location>
        <begin position="1"/>
        <end position="111"/>
    </location>
</feature>
<feature type="compositionally biased region" description="Low complexity" evidence="1">
    <location>
        <begin position="334"/>
        <end position="364"/>
    </location>
</feature>
<feature type="compositionally biased region" description="Basic and acidic residues" evidence="1">
    <location>
        <begin position="73"/>
        <end position="83"/>
    </location>
</feature>
<feature type="compositionally biased region" description="Low complexity" evidence="1">
    <location>
        <begin position="1072"/>
        <end position="1094"/>
    </location>
</feature>
<sequence>MTDIASSEAEQLDFGSLEAGGRNGHDSINNQQLHQTSTQGQPQPNRLEVSSTALPVLPPRSVLRPGRNSMIVEEVKRRSREQEAPDLQQSQLKPTIGLTLGSSHPITAPPATRQQLPKMLPMLQLAPEPEMVPVFRTHSFSSLSQLLEALGSTPDLHSVIGVVDEFEDEFDRERETEHLVGDTLPTALYTNYTGPVAAYTDSVGADTANAGHTPTMESVHTIIQSTRFPKDKELPLPPSTLPLSLPTKSRPRTDNRLELSEDRSAMSSQRRSEDDLTTAPPTPAPAITKRQHALLELLTSERAYASDLALIRDVYMRLASGHPPPFGFSCTRPVSGSEVSNPGSSSSSESTKSSSGTCSSLSSRTVSTISTSDMSVSGLCPPTIQFNVPSIQLNVPTFTQIVVPLTESKVPTQVLRPVGEPPLSVADIRIIFRNISELAVLSDMLVSKLETAIEEGGKGVGEVFLEVVPLFAPPYTTYITAHPRALAHIDALSTPPQLTPQFSRWLKESKELVEAHTHAWDLPSLLIKPVQRLLKYGLLLGAVISATPEPLVVVTSESIGEAFGKLREGTEGLDKLREAKQKVEEVARAVNEGRRRVEVVREVLGSGHAKDGPGAGGMGSIGIPKVGVVNASVSRMRSLRTPKSLASSAKSSSKQKGSIHVLEIEPDPENAEAALLVALESRLKSHITTLSHLARDAFGYARTLHTLFGALVKWGWAFAGVIGVTVSPELSLNNSSSNPSPPSSPDALGTGQSEAFDAFLSLCTGLVDLVQDLEHELHAHILPSLQSLKGTSVAPLKLLSALHTLHPLHMHLLHLPITRKQRPSEALLQASQSYVALRGQLALELPVYVKLLERGIDGVVSDLARGMEAFWGVVRERWGELWDALRVEGEGLGDGGAGVTRNSMEHADRPAGGGETVRVWRERWGDVLGVLGSLAVVNPPKKMERLRPVIPQYQIPQHVQHRTSPPQGAKSANLAAALGPLDPQVSPTRPRQQQHQHQGSYDTRYASKESYEGRSRRDETKYAREKEYDARHSSGSGSYDTLYRMNDSRSSQNSYDPRNSQSFYEPRNPQNSYDHCSSQSLSSSFNPSSRTPPSHSNSYDMTGRRRSGSTNNIPTGPILRKPSDESLRSGKSGKLGKSYKNNPGLGTSAGRGIEDVPPMPSALQPPSQSRNSASPPRLKPTRMKSLPGPILSNIPFVLDPPPSPSSFAMFDEEQEDNDRGRGRGSQRRPSLKSKITDTLRPSHHRTRSSSVKSLGAPSSLAPSYYTTDSALPAYQMPITPTRTHSPHTPTRRTTDLQGLRALYQCAAIHMCIPPAGVSYRGLPFFELRSGDTFDVLREYGHPSTHPDLPLYVDDGEDCLLLVRELADAEGGGRDAKVRGEVGWALASFLVPLD</sequence>
<feature type="compositionally biased region" description="Polar residues" evidence="1">
    <location>
        <begin position="26"/>
        <end position="53"/>
    </location>
</feature>
<feature type="region of interest" description="Disordered" evidence="1">
    <location>
        <begin position="979"/>
        <end position="1259"/>
    </location>
</feature>
<dbReference type="InterPro" id="IPR035899">
    <property type="entry name" value="DBL_dom_sf"/>
</dbReference>
<feature type="domain" description="DH" evidence="2">
    <location>
        <begin position="289"/>
        <end position="593"/>
    </location>
</feature>
<gene>
    <name evidence="3" type="ORF">BJ212DRAFT_943868</name>
</gene>
<dbReference type="RefSeq" id="XP_041186751.1">
    <property type="nucleotide sequence ID" value="XM_041344410.1"/>
</dbReference>
<comment type="caution">
    <text evidence="3">The sequence shown here is derived from an EMBL/GenBank/DDBJ whole genome shotgun (WGS) entry which is preliminary data.</text>
</comment>
<evidence type="ECO:0000256" key="1">
    <source>
        <dbReference type="SAM" id="MobiDB-lite"/>
    </source>
</evidence>
<reference evidence="3" key="1">
    <citation type="journal article" date="2020" name="New Phytol.">
        <title>Comparative genomics reveals dynamic genome evolution in host specialist ectomycorrhizal fungi.</title>
        <authorList>
            <person name="Lofgren L.A."/>
            <person name="Nguyen N.H."/>
            <person name="Vilgalys R."/>
            <person name="Ruytinx J."/>
            <person name="Liao H.L."/>
            <person name="Branco S."/>
            <person name="Kuo A."/>
            <person name="LaButti K."/>
            <person name="Lipzen A."/>
            <person name="Andreopoulos W."/>
            <person name="Pangilinan J."/>
            <person name="Riley R."/>
            <person name="Hundley H."/>
            <person name="Na H."/>
            <person name="Barry K."/>
            <person name="Grigoriev I.V."/>
            <person name="Stajich J.E."/>
            <person name="Kennedy P.G."/>
        </authorList>
    </citation>
    <scope>NUCLEOTIDE SEQUENCE</scope>
    <source>
        <strain evidence="3">MN1</strain>
    </source>
</reference>
<feature type="region of interest" description="Disordered" evidence="1">
    <location>
        <begin position="333"/>
        <end position="364"/>
    </location>
</feature>
<dbReference type="InterPro" id="IPR051492">
    <property type="entry name" value="Dynamin-Rho_GEF"/>
</dbReference>
<proteinExistence type="predicted"/>
<feature type="compositionally biased region" description="Basic residues" evidence="1">
    <location>
        <begin position="1222"/>
        <end position="1231"/>
    </location>
</feature>
<feature type="compositionally biased region" description="Basic and acidic residues" evidence="1">
    <location>
        <begin position="1005"/>
        <end position="1032"/>
    </location>
</feature>
<dbReference type="GO" id="GO:0032955">
    <property type="term" value="P:regulation of division septum assembly"/>
    <property type="evidence" value="ECO:0007669"/>
    <property type="project" value="TreeGrafter"/>
</dbReference>
<organism evidence="3 4">
    <name type="scientific">Suillus subaureus</name>
    <dbReference type="NCBI Taxonomy" id="48587"/>
    <lineage>
        <taxon>Eukaryota</taxon>
        <taxon>Fungi</taxon>
        <taxon>Dikarya</taxon>
        <taxon>Basidiomycota</taxon>
        <taxon>Agaricomycotina</taxon>
        <taxon>Agaricomycetes</taxon>
        <taxon>Agaricomycetidae</taxon>
        <taxon>Boletales</taxon>
        <taxon>Suillineae</taxon>
        <taxon>Suillaceae</taxon>
        <taxon>Suillus</taxon>
    </lineage>
</organism>
<dbReference type="PANTHER" id="PTHR22834">
    <property type="entry name" value="NUCLEAR FUSION PROTEIN FUS2"/>
    <property type="match status" value="1"/>
</dbReference>
<feature type="compositionally biased region" description="Polar residues" evidence="1">
    <location>
        <begin position="1164"/>
        <end position="1174"/>
    </location>
</feature>
<accession>A0A9P7J5Q6</accession>
<dbReference type="Proteomes" id="UP000807769">
    <property type="component" value="Unassembled WGS sequence"/>
</dbReference>
<feature type="compositionally biased region" description="Basic and acidic residues" evidence="1">
    <location>
        <begin position="251"/>
        <end position="274"/>
    </location>
</feature>
<dbReference type="CDD" id="cd00160">
    <property type="entry name" value="RhoGEF"/>
    <property type="match status" value="1"/>
</dbReference>
<dbReference type="GO" id="GO:0005737">
    <property type="term" value="C:cytoplasm"/>
    <property type="evidence" value="ECO:0007669"/>
    <property type="project" value="TreeGrafter"/>
</dbReference>
<feature type="region of interest" description="Disordered" evidence="1">
    <location>
        <begin position="227"/>
        <end position="287"/>
    </location>
</feature>
<feature type="compositionally biased region" description="Low complexity" evidence="1">
    <location>
        <begin position="1129"/>
        <end position="1138"/>
    </location>
</feature>
<evidence type="ECO:0000313" key="3">
    <source>
        <dbReference type="EMBL" id="KAG1804105.1"/>
    </source>
</evidence>
<protein>
    <recommendedName>
        <fullName evidence="2">DH domain-containing protein</fullName>
    </recommendedName>
</protein>
<feature type="region of interest" description="Disordered" evidence="1">
    <location>
        <begin position="640"/>
        <end position="659"/>
    </location>
</feature>
<evidence type="ECO:0000259" key="2">
    <source>
        <dbReference type="PROSITE" id="PS50010"/>
    </source>
</evidence>
<keyword evidence="4" id="KW-1185">Reference proteome</keyword>
<dbReference type="Gene3D" id="1.20.900.10">
    <property type="entry name" value="Dbl homology (DH) domain"/>
    <property type="match status" value="1"/>
</dbReference>
<dbReference type="Pfam" id="PF00621">
    <property type="entry name" value="RhoGEF"/>
    <property type="match status" value="1"/>
</dbReference>
<dbReference type="GO" id="GO:0005085">
    <property type="term" value="F:guanyl-nucleotide exchange factor activity"/>
    <property type="evidence" value="ECO:0007669"/>
    <property type="project" value="InterPro"/>
</dbReference>
<dbReference type="PANTHER" id="PTHR22834:SF20">
    <property type="entry name" value="SH3 DOMAIN-CONTAINING PROTEIN"/>
    <property type="match status" value="1"/>
</dbReference>
<name>A0A9P7J5Q6_9AGAM</name>
<dbReference type="SUPFAM" id="SSF48065">
    <property type="entry name" value="DBL homology domain (DH-domain)"/>
    <property type="match status" value="1"/>
</dbReference>
<dbReference type="SMART" id="SM00325">
    <property type="entry name" value="RhoGEF"/>
    <property type="match status" value="1"/>
</dbReference>
<feature type="compositionally biased region" description="Polar residues" evidence="1">
    <location>
        <begin position="1048"/>
        <end position="1071"/>
    </location>
</feature>